<reference evidence="1" key="1">
    <citation type="submission" date="2022-10" db="EMBL/GenBank/DDBJ databases">
        <title>Chryseobacterium babae sp. nov. isolated from the gut of the beetle Oryctes rhinoceros, and Chryseobacterium kimseyorum sp. nov., isolated from a stick insect rearing cage.</title>
        <authorList>
            <person name="Shelomi M."/>
            <person name="Han C.-J."/>
            <person name="Chen W.-M."/>
            <person name="Chen H.-K."/>
            <person name="Liaw S.-J."/>
            <person name="Muhle E."/>
            <person name="Clermont D."/>
        </authorList>
    </citation>
    <scope>NUCLEOTIDE SEQUENCE</scope>
    <source>
        <strain evidence="1">WLa1L2M3</strain>
    </source>
</reference>
<dbReference type="SUPFAM" id="SSF48295">
    <property type="entry name" value="TrpR-like"/>
    <property type="match status" value="1"/>
</dbReference>
<dbReference type="Proteomes" id="UP001163719">
    <property type="component" value="Unassembled WGS sequence"/>
</dbReference>
<protein>
    <submittedName>
        <fullName evidence="1">Helix-turn-helix domain-containing protein</fullName>
    </submittedName>
</protein>
<gene>
    <name evidence="1" type="ORF">OH806_14280</name>
</gene>
<dbReference type="RefSeq" id="WP_264744351.1">
    <property type="nucleotide sequence ID" value="NZ_JAPDHV010000007.1"/>
</dbReference>
<proteinExistence type="predicted"/>
<accession>A0ABT3HRR2</accession>
<dbReference type="EMBL" id="JAPDHV010000007">
    <property type="protein sequence ID" value="MCW3162434.1"/>
    <property type="molecule type" value="Genomic_DNA"/>
</dbReference>
<organism evidence="1 2">
    <name type="scientific">Chryseobacterium oryctis</name>
    <dbReference type="NCBI Taxonomy" id="2952618"/>
    <lineage>
        <taxon>Bacteria</taxon>
        <taxon>Pseudomonadati</taxon>
        <taxon>Bacteroidota</taxon>
        <taxon>Flavobacteriia</taxon>
        <taxon>Flavobacteriales</taxon>
        <taxon>Weeksellaceae</taxon>
        <taxon>Chryseobacterium group</taxon>
        <taxon>Chryseobacterium</taxon>
    </lineage>
</organism>
<comment type="caution">
    <text evidence="1">The sequence shown here is derived from an EMBL/GenBank/DDBJ whole genome shotgun (WGS) entry which is preliminary data.</text>
</comment>
<sequence>MNCPQNSPDYNKIYSDIIAKKFPHKWQSCKSILEKETLTSVDIIKINEKIFDGIQTNSVDNQRLRAYSKEDILKILEYQTKNRLNKSQLAAHFRLSRNTITKWRRLYLVDEL</sequence>
<keyword evidence="2" id="KW-1185">Reference proteome</keyword>
<evidence type="ECO:0000313" key="1">
    <source>
        <dbReference type="EMBL" id="MCW3162434.1"/>
    </source>
</evidence>
<name>A0ABT3HRR2_9FLAO</name>
<dbReference type="InterPro" id="IPR010921">
    <property type="entry name" value="Trp_repressor/repl_initiator"/>
</dbReference>
<evidence type="ECO:0000313" key="2">
    <source>
        <dbReference type="Proteomes" id="UP001163719"/>
    </source>
</evidence>